<proteinExistence type="predicted"/>
<evidence type="ECO:0000256" key="2">
    <source>
        <dbReference type="ARBA" id="ARBA00023125"/>
    </source>
</evidence>
<dbReference type="PANTHER" id="PTHR43537:SF5">
    <property type="entry name" value="UXU OPERON TRANSCRIPTIONAL REGULATOR"/>
    <property type="match status" value="1"/>
</dbReference>
<protein>
    <submittedName>
        <fullName evidence="6">FadR family transcriptional regulator</fullName>
    </submittedName>
</protein>
<dbReference type="Pfam" id="PF00392">
    <property type="entry name" value="GntR"/>
    <property type="match status" value="1"/>
</dbReference>
<dbReference type="PANTHER" id="PTHR43537">
    <property type="entry name" value="TRANSCRIPTIONAL REGULATOR, GNTR FAMILY"/>
    <property type="match status" value="1"/>
</dbReference>
<dbReference type="RefSeq" id="WP_136961792.1">
    <property type="nucleotide sequence ID" value="NZ_CP039690.1"/>
</dbReference>
<dbReference type="InterPro" id="IPR000524">
    <property type="entry name" value="Tscrpt_reg_HTH_GntR"/>
</dbReference>
<dbReference type="KEGG" id="pstg:E8M01_20270"/>
<evidence type="ECO:0000313" key="7">
    <source>
        <dbReference type="Proteomes" id="UP000298781"/>
    </source>
</evidence>
<dbReference type="InterPro" id="IPR008920">
    <property type="entry name" value="TF_FadR/GntR_C"/>
</dbReference>
<dbReference type="PRINTS" id="PR00035">
    <property type="entry name" value="HTHGNTR"/>
</dbReference>
<name>A0A4D7B7N6_9HYPH</name>
<dbReference type="SMART" id="SM00345">
    <property type="entry name" value="HTH_GNTR"/>
    <property type="match status" value="1"/>
</dbReference>
<organism evidence="6 7">
    <name type="scientific">Phreatobacter stygius</name>
    <dbReference type="NCBI Taxonomy" id="1940610"/>
    <lineage>
        <taxon>Bacteria</taxon>
        <taxon>Pseudomonadati</taxon>
        <taxon>Pseudomonadota</taxon>
        <taxon>Alphaproteobacteria</taxon>
        <taxon>Hyphomicrobiales</taxon>
        <taxon>Phreatobacteraceae</taxon>
        <taxon>Phreatobacter</taxon>
    </lineage>
</organism>
<keyword evidence="3" id="KW-0804">Transcription</keyword>
<dbReference type="Proteomes" id="UP000298781">
    <property type="component" value="Chromosome"/>
</dbReference>
<evidence type="ECO:0000256" key="4">
    <source>
        <dbReference type="SAM" id="MobiDB-lite"/>
    </source>
</evidence>
<evidence type="ECO:0000259" key="5">
    <source>
        <dbReference type="PROSITE" id="PS50949"/>
    </source>
</evidence>
<dbReference type="AlphaFoldDB" id="A0A4D7B7N6"/>
<dbReference type="Gene3D" id="1.20.120.530">
    <property type="entry name" value="GntR ligand-binding domain-like"/>
    <property type="match status" value="1"/>
</dbReference>
<keyword evidence="2" id="KW-0238">DNA-binding</keyword>
<feature type="region of interest" description="Disordered" evidence="4">
    <location>
        <begin position="1"/>
        <end position="21"/>
    </location>
</feature>
<reference evidence="6 7" key="1">
    <citation type="submission" date="2019-04" db="EMBL/GenBank/DDBJ databases">
        <title>Phreatobacter aquaticus sp. nov.</title>
        <authorList>
            <person name="Choi A."/>
        </authorList>
    </citation>
    <scope>NUCLEOTIDE SEQUENCE [LARGE SCALE GENOMIC DNA]</scope>
    <source>
        <strain evidence="6 7">KCTC 52518</strain>
    </source>
</reference>
<dbReference type="GO" id="GO:0003700">
    <property type="term" value="F:DNA-binding transcription factor activity"/>
    <property type="evidence" value="ECO:0007669"/>
    <property type="project" value="InterPro"/>
</dbReference>
<feature type="compositionally biased region" description="Basic and acidic residues" evidence="4">
    <location>
        <begin position="1"/>
        <end position="20"/>
    </location>
</feature>
<dbReference type="SUPFAM" id="SSF46785">
    <property type="entry name" value="Winged helix' DNA-binding domain"/>
    <property type="match status" value="1"/>
</dbReference>
<dbReference type="CDD" id="cd07377">
    <property type="entry name" value="WHTH_GntR"/>
    <property type="match status" value="1"/>
</dbReference>
<dbReference type="InterPro" id="IPR036390">
    <property type="entry name" value="WH_DNA-bd_sf"/>
</dbReference>
<keyword evidence="1" id="KW-0805">Transcription regulation</keyword>
<gene>
    <name evidence="6" type="ORF">E8M01_20270</name>
</gene>
<accession>A0A4D7B7N6</accession>
<dbReference type="EMBL" id="CP039690">
    <property type="protein sequence ID" value="QCI66348.1"/>
    <property type="molecule type" value="Genomic_DNA"/>
</dbReference>
<dbReference type="InterPro" id="IPR011711">
    <property type="entry name" value="GntR_C"/>
</dbReference>
<dbReference type="OrthoDB" id="7347280at2"/>
<dbReference type="PROSITE" id="PS50949">
    <property type="entry name" value="HTH_GNTR"/>
    <property type="match status" value="1"/>
</dbReference>
<keyword evidence="7" id="KW-1185">Reference proteome</keyword>
<feature type="domain" description="HTH gntR-type" evidence="5">
    <location>
        <begin position="19"/>
        <end position="87"/>
    </location>
</feature>
<sequence length="239" mass="26233">MLETLRKSPEEPSTRVKSDSDSQAIYQSLRGSIVEGRLRSGTRLPTERALASRFGAARNTVRKTMNLLVSEGLIIRHVGRGTFVARDVAKAAETAVEIPEFSLGELLEARLMFEPMLAELVAERASDADLAGLSAYLEALRNATTWTEFKEAKYAMHLAIVRASRNSFLISMFEAIIASRRKSGWGRPGSHALPISAVREVAARDNAAIVEALRSRDAVAAREAIRSYLLRTLMSVSDS</sequence>
<evidence type="ECO:0000256" key="1">
    <source>
        <dbReference type="ARBA" id="ARBA00023015"/>
    </source>
</evidence>
<dbReference type="InterPro" id="IPR036388">
    <property type="entry name" value="WH-like_DNA-bd_sf"/>
</dbReference>
<dbReference type="Gene3D" id="1.10.10.10">
    <property type="entry name" value="Winged helix-like DNA-binding domain superfamily/Winged helix DNA-binding domain"/>
    <property type="match status" value="1"/>
</dbReference>
<dbReference type="Pfam" id="PF07729">
    <property type="entry name" value="FCD"/>
    <property type="match status" value="1"/>
</dbReference>
<dbReference type="SUPFAM" id="SSF48008">
    <property type="entry name" value="GntR ligand-binding domain-like"/>
    <property type="match status" value="1"/>
</dbReference>
<dbReference type="SMART" id="SM00895">
    <property type="entry name" value="FCD"/>
    <property type="match status" value="1"/>
</dbReference>
<evidence type="ECO:0000256" key="3">
    <source>
        <dbReference type="ARBA" id="ARBA00023163"/>
    </source>
</evidence>
<dbReference type="GO" id="GO:0003677">
    <property type="term" value="F:DNA binding"/>
    <property type="evidence" value="ECO:0007669"/>
    <property type="project" value="UniProtKB-KW"/>
</dbReference>
<evidence type="ECO:0000313" key="6">
    <source>
        <dbReference type="EMBL" id="QCI66348.1"/>
    </source>
</evidence>